<keyword evidence="4 8" id="KW-0812">Transmembrane</keyword>
<sequence length="432" mass="46083">MTSKPFYKELYFQVIVGIVIGVSLGYFFPDLAVKMKPLGDGFIKLIAMIIGPIIFCTVVTGIAGMRDMKELGRVGGKALIYFAVMSIVALIIGLIGGHVIQPGAGFNVELSTLDTSAISKYTESAKEVNVVTFVMGIIPSTFVSAFSSGNVLAILMVSILFGYSLSAIGEKGRPVFQFVESASRVFFHNVHLISKLSSIGAFGAIAYTIGAYGLASLIPLVKMVFGFYLLLIVFVVVVYGAVASVCRFSLFAYLRFIKEELLIILGTGSSSVVLPHLMEKVERMGCPKPVVALVIPSGYSFNLNGTNLYMTMAILFIAQATNTELSFSSQMILILVAMLTSKGAAGVTGAAFVMLTSTLIVLPVVPVAGMVLILGIHRFVGTGLAIVNLIGNGIAAIAVSAWDGVLDKEQMRQTLNTQSKNSAVEYRSETLK</sequence>
<dbReference type="GO" id="GO:0015138">
    <property type="term" value="F:fumarate transmembrane transporter activity"/>
    <property type="evidence" value="ECO:0007669"/>
    <property type="project" value="TreeGrafter"/>
</dbReference>
<dbReference type="SUPFAM" id="SSF118215">
    <property type="entry name" value="Proton glutamate symport protein"/>
    <property type="match status" value="1"/>
</dbReference>
<dbReference type="GO" id="GO:0015366">
    <property type="term" value="F:malate:proton symporter activity"/>
    <property type="evidence" value="ECO:0007669"/>
    <property type="project" value="TreeGrafter"/>
</dbReference>
<feature type="transmembrane region" description="Helical" evidence="8">
    <location>
        <begin position="142"/>
        <end position="163"/>
    </location>
</feature>
<protein>
    <submittedName>
        <fullName evidence="9">C4-dicarboxylate transporter DctA</fullName>
    </submittedName>
</protein>
<dbReference type="Pfam" id="PF00375">
    <property type="entry name" value="SDF"/>
    <property type="match status" value="1"/>
</dbReference>
<dbReference type="NCBIfam" id="NF002461">
    <property type="entry name" value="PRK01663.1"/>
    <property type="match status" value="1"/>
</dbReference>
<dbReference type="Proteomes" id="UP000475079">
    <property type="component" value="Unassembled WGS sequence"/>
</dbReference>
<name>A0A6L5ECI7_9ENTR</name>
<dbReference type="GO" id="GO:0015141">
    <property type="term" value="F:succinate transmembrane transporter activity"/>
    <property type="evidence" value="ECO:0007669"/>
    <property type="project" value="TreeGrafter"/>
</dbReference>
<feature type="transmembrane region" description="Helical" evidence="8">
    <location>
        <begin position="298"/>
        <end position="320"/>
    </location>
</feature>
<keyword evidence="2" id="KW-0813">Transport</keyword>
<feature type="transmembrane region" description="Helical" evidence="8">
    <location>
        <begin position="41"/>
        <end position="66"/>
    </location>
</feature>
<dbReference type="PRINTS" id="PR00173">
    <property type="entry name" value="EDTRNSPORT"/>
</dbReference>
<dbReference type="PANTHER" id="PTHR42865:SF1">
    <property type="entry name" value="AEROBIC C4-DICARBOXYLATE TRANSPORT PROTEIN"/>
    <property type="match status" value="1"/>
</dbReference>
<feature type="transmembrane region" description="Helical" evidence="8">
    <location>
        <begin position="227"/>
        <end position="254"/>
    </location>
</feature>
<keyword evidence="7 8" id="KW-0472">Membrane</keyword>
<dbReference type="FunFam" id="1.10.3860.10:FF:000001">
    <property type="entry name" value="C4-dicarboxylate transport protein"/>
    <property type="match status" value="1"/>
</dbReference>
<comment type="subcellular location">
    <subcellularLocation>
        <location evidence="1">Cell membrane</location>
        <topology evidence="1">Multi-pass membrane protein</topology>
    </subcellularLocation>
</comment>
<evidence type="ECO:0000256" key="7">
    <source>
        <dbReference type="ARBA" id="ARBA00023136"/>
    </source>
</evidence>
<keyword evidence="6 8" id="KW-1133">Transmembrane helix</keyword>
<evidence type="ECO:0000256" key="6">
    <source>
        <dbReference type="ARBA" id="ARBA00022989"/>
    </source>
</evidence>
<dbReference type="InterPro" id="IPR001991">
    <property type="entry name" value="Na-dicarboxylate_symporter"/>
</dbReference>
<dbReference type="Gene3D" id="1.10.3860.10">
    <property type="entry name" value="Sodium:dicarboxylate symporter"/>
    <property type="match status" value="1"/>
</dbReference>
<feature type="transmembrane region" description="Helical" evidence="8">
    <location>
        <begin position="199"/>
        <end position="221"/>
    </location>
</feature>
<evidence type="ECO:0000256" key="1">
    <source>
        <dbReference type="ARBA" id="ARBA00004651"/>
    </source>
</evidence>
<evidence type="ECO:0000256" key="8">
    <source>
        <dbReference type="SAM" id="Phobius"/>
    </source>
</evidence>
<keyword evidence="3" id="KW-1003">Cell membrane</keyword>
<feature type="transmembrane region" description="Helical" evidence="8">
    <location>
        <begin position="78"/>
        <end position="100"/>
    </location>
</feature>
<reference evidence="9 10" key="1">
    <citation type="submission" date="2019-10" db="EMBL/GenBank/DDBJ databases">
        <title>Characterization of a new Citrobacter species.</title>
        <authorList>
            <person name="Goncalves Ribeiro T."/>
            <person name="Izdebski R."/>
            <person name="Urbanowicz P."/>
            <person name="Carmeli Y."/>
            <person name="Gniadkowski M."/>
            <person name="Peixe L."/>
        </authorList>
    </citation>
    <scope>NUCLEOTIDE SEQUENCE [LARGE SCALE GENOMIC DNA]</scope>
    <source>
        <strain evidence="9 10">NMI7905_11</strain>
    </source>
</reference>
<evidence type="ECO:0000256" key="4">
    <source>
        <dbReference type="ARBA" id="ARBA00022692"/>
    </source>
</evidence>
<dbReference type="AlphaFoldDB" id="A0A6L5ECI7"/>
<keyword evidence="5" id="KW-0769">Symport</keyword>
<dbReference type="EMBL" id="WHIY01000014">
    <property type="protein sequence ID" value="MPQ53066.1"/>
    <property type="molecule type" value="Genomic_DNA"/>
</dbReference>
<dbReference type="RefSeq" id="WP_152406143.1">
    <property type="nucleotide sequence ID" value="NZ_JBGUBF010000008.1"/>
</dbReference>
<organism evidence="9 10">
    <name type="scientific">Citrobacter telavivensis</name>
    <dbReference type="NCBI Taxonomy" id="2653932"/>
    <lineage>
        <taxon>Bacteria</taxon>
        <taxon>Pseudomonadati</taxon>
        <taxon>Pseudomonadota</taxon>
        <taxon>Gammaproteobacteria</taxon>
        <taxon>Enterobacterales</taxon>
        <taxon>Enterobacteriaceae</taxon>
        <taxon>Citrobacter</taxon>
    </lineage>
</organism>
<dbReference type="PANTHER" id="PTHR42865">
    <property type="entry name" value="PROTON/GLUTAMATE-ASPARTATE SYMPORTER"/>
    <property type="match status" value="1"/>
</dbReference>
<dbReference type="InterPro" id="IPR036458">
    <property type="entry name" value="Na:dicarbo_symporter_sf"/>
</dbReference>
<feature type="transmembrane region" description="Helical" evidence="8">
    <location>
        <begin position="359"/>
        <end position="376"/>
    </location>
</feature>
<comment type="caution">
    <text evidence="9">The sequence shown here is derived from an EMBL/GenBank/DDBJ whole genome shotgun (WGS) entry which is preliminary data.</text>
</comment>
<proteinExistence type="predicted"/>
<dbReference type="GO" id="GO:0070778">
    <property type="term" value="P:L-aspartate transmembrane transport"/>
    <property type="evidence" value="ECO:0007669"/>
    <property type="project" value="TreeGrafter"/>
</dbReference>
<feature type="transmembrane region" description="Helical" evidence="8">
    <location>
        <begin position="383"/>
        <end position="402"/>
    </location>
</feature>
<evidence type="ECO:0000313" key="10">
    <source>
        <dbReference type="Proteomes" id="UP000475079"/>
    </source>
</evidence>
<gene>
    <name evidence="9" type="primary">dctA</name>
    <name evidence="9" type="ORF">GBB84_19385</name>
</gene>
<evidence type="ECO:0000256" key="5">
    <source>
        <dbReference type="ARBA" id="ARBA00022847"/>
    </source>
</evidence>
<feature type="transmembrane region" description="Helical" evidence="8">
    <location>
        <begin position="332"/>
        <end position="353"/>
    </location>
</feature>
<feature type="transmembrane region" description="Helical" evidence="8">
    <location>
        <begin position="10"/>
        <end position="29"/>
    </location>
</feature>
<evidence type="ECO:0000256" key="3">
    <source>
        <dbReference type="ARBA" id="ARBA00022475"/>
    </source>
</evidence>
<keyword evidence="10" id="KW-1185">Reference proteome</keyword>
<evidence type="ECO:0000256" key="2">
    <source>
        <dbReference type="ARBA" id="ARBA00022448"/>
    </source>
</evidence>
<dbReference type="GO" id="GO:0005886">
    <property type="term" value="C:plasma membrane"/>
    <property type="evidence" value="ECO:0007669"/>
    <property type="project" value="UniProtKB-SubCell"/>
</dbReference>
<evidence type="ECO:0000313" key="9">
    <source>
        <dbReference type="EMBL" id="MPQ53066.1"/>
    </source>
</evidence>
<accession>A0A6L5ECI7</accession>